<dbReference type="Gene3D" id="3.30.360.10">
    <property type="entry name" value="Dihydrodipicolinate Reductase, domain 2"/>
    <property type="match status" value="1"/>
</dbReference>
<dbReference type="InterPro" id="IPR036291">
    <property type="entry name" value="NAD(P)-bd_dom_sf"/>
</dbReference>
<dbReference type="AlphaFoldDB" id="A0A2S7RQP5"/>
<proteinExistence type="inferred from homology"/>
<protein>
    <submittedName>
        <fullName evidence="4">Oxidoreductase</fullName>
    </submittedName>
</protein>
<dbReference type="PANTHER" id="PTHR43708">
    <property type="entry name" value="CONSERVED EXPRESSED OXIDOREDUCTASE (EUROFUNG)"/>
    <property type="match status" value="1"/>
</dbReference>
<dbReference type="SUPFAM" id="SSF51735">
    <property type="entry name" value="NAD(P)-binding Rossmann-fold domains"/>
    <property type="match status" value="1"/>
</dbReference>
<dbReference type="InterPro" id="IPR004104">
    <property type="entry name" value="Gfo/Idh/MocA-like_OxRdtase_C"/>
</dbReference>
<evidence type="ECO:0000313" key="4">
    <source>
        <dbReference type="EMBL" id="PQF21895.1"/>
    </source>
</evidence>
<dbReference type="Gene3D" id="3.40.50.720">
    <property type="entry name" value="NAD(P)-binding Rossmann-like Domain"/>
    <property type="match status" value="1"/>
</dbReference>
<evidence type="ECO:0000259" key="2">
    <source>
        <dbReference type="Pfam" id="PF01408"/>
    </source>
</evidence>
<organism evidence="4 5">
    <name type="scientific">Enterococcus mundtii</name>
    <dbReference type="NCBI Taxonomy" id="53346"/>
    <lineage>
        <taxon>Bacteria</taxon>
        <taxon>Bacillati</taxon>
        <taxon>Bacillota</taxon>
        <taxon>Bacilli</taxon>
        <taxon>Lactobacillales</taxon>
        <taxon>Enterococcaceae</taxon>
        <taxon>Enterococcus</taxon>
    </lineage>
</organism>
<dbReference type="EMBL" id="PUAP01000039">
    <property type="protein sequence ID" value="PQF21895.1"/>
    <property type="molecule type" value="Genomic_DNA"/>
</dbReference>
<dbReference type="SUPFAM" id="SSF55347">
    <property type="entry name" value="Glyceraldehyde-3-phosphate dehydrogenase-like, C-terminal domain"/>
    <property type="match status" value="1"/>
</dbReference>
<dbReference type="Pfam" id="PF01408">
    <property type="entry name" value="GFO_IDH_MocA"/>
    <property type="match status" value="1"/>
</dbReference>
<dbReference type="Proteomes" id="UP000237934">
    <property type="component" value="Unassembled WGS sequence"/>
</dbReference>
<gene>
    <name evidence="4" type="ORF">CUS89_12615</name>
</gene>
<comment type="similarity">
    <text evidence="1">Belongs to the Gfo/Idh/MocA family.</text>
</comment>
<name>A0A2S7RQP5_ENTMU</name>
<evidence type="ECO:0000313" key="5">
    <source>
        <dbReference type="Proteomes" id="UP000237934"/>
    </source>
</evidence>
<comment type="caution">
    <text evidence="4">The sequence shown here is derived from an EMBL/GenBank/DDBJ whole genome shotgun (WGS) entry which is preliminary data.</text>
</comment>
<dbReference type="Pfam" id="PF02894">
    <property type="entry name" value="GFO_IDH_MocA_C"/>
    <property type="match status" value="1"/>
</dbReference>
<dbReference type="PANTHER" id="PTHR43708:SF7">
    <property type="entry name" value="OXIDOREDUCTASE"/>
    <property type="match status" value="1"/>
</dbReference>
<dbReference type="InterPro" id="IPR051317">
    <property type="entry name" value="Gfo/Idh/MocA_oxidoreduct"/>
</dbReference>
<evidence type="ECO:0000259" key="3">
    <source>
        <dbReference type="Pfam" id="PF02894"/>
    </source>
</evidence>
<feature type="domain" description="Gfo/Idh/MocA-like oxidoreductase C-terminal" evidence="3">
    <location>
        <begin position="131"/>
        <end position="330"/>
    </location>
</feature>
<reference evidence="4 5" key="1">
    <citation type="journal article" date="2018" name="Pathog. Dis.">
        <title>Whole-genome sequencing based characterization of antimicrobial resistance in Enterococcus.</title>
        <authorList>
            <person name="Tyson G."/>
        </authorList>
    </citation>
    <scope>NUCLEOTIDE SEQUENCE [LARGE SCALE GENOMIC DNA]</scope>
    <source>
        <strain evidence="4 5">CVM N55263</strain>
    </source>
</reference>
<dbReference type="GO" id="GO:0000166">
    <property type="term" value="F:nucleotide binding"/>
    <property type="evidence" value="ECO:0007669"/>
    <property type="project" value="InterPro"/>
</dbReference>
<feature type="domain" description="Gfo/Idh/MocA-like oxidoreductase N-terminal" evidence="2">
    <location>
        <begin position="2"/>
        <end position="116"/>
    </location>
</feature>
<dbReference type="InterPro" id="IPR000683">
    <property type="entry name" value="Gfo/Idh/MocA-like_OxRdtase_N"/>
</dbReference>
<sequence length="334" mass="37626">MAIVGYGKSAKRYHLPYINVRETIKVKYICDLHLSQDDITELGKSNIIGVTDLSTVLEDDEVIVITLCTPPETHFSLAKECLEARKNVIIEKPFCETLAQAETLLQLAKEQNVHVIPYQNRRFDSDFLTLKKVIERNYLGTLIELEAHIDYYRPNTKERKGTILDGSFYGLGVHAVDQIVSIFGKPNRVQYDLRSVQNDESTVDDYYDVQLIYGVFKVILKSSQVVAKSGPRFRLLGTMGAYEKYGSDQQENDLKAGVFPGEGGFGMDTANEYGIVTYRNANGDWIEKAITSEMGDYGCFYDGIIEMLFHNAPSIVSEEEIQITMEIMDGASFG</sequence>
<accession>A0A2S7RQP5</accession>
<evidence type="ECO:0000256" key="1">
    <source>
        <dbReference type="ARBA" id="ARBA00010928"/>
    </source>
</evidence>